<dbReference type="SUPFAM" id="SSF51197">
    <property type="entry name" value="Clavaminate synthase-like"/>
    <property type="match status" value="1"/>
</dbReference>
<dbReference type="PANTHER" id="PTHR40128">
    <property type="entry name" value="EXPRESSED PROTEIN"/>
    <property type="match status" value="1"/>
</dbReference>
<dbReference type="RefSeq" id="WP_326091694.1">
    <property type="nucleotide sequence ID" value="NZ_JARLKZ010000033.1"/>
</dbReference>
<dbReference type="Pfam" id="PF05721">
    <property type="entry name" value="PhyH"/>
    <property type="match status" value="1"/>
</dbReference>
<accession>A0ABU6GXC5</accession>
<gene>
    <name evidence="1" type="ORF">P4H66_29995</name>
</gene>
<reference evidence="1 2" key="1">
    <citation type="submission" date="2023-03" db="EMBL/GenBank/DDBJ databases">
        <title>Bacillus Genome Sequencing.</title>
        <authorList>
            <person name="Dunlap C."/>
        </authorList>
    </citation>
    <scope>NUCLEOTIDE SEQUENCE [LARGE SCALE GENOMIC DNA]</scope>
    <source>
        <strain evidence="1 2">BD-525</strain>
    </source>
</reference>
<comment type="caution">
    <text evidence="1">The sequence shown here is derived from an EMBL/GenBank/DDBJ whole genome shotgun (WGS) entry which is preliminary data.</text>
</comment>
<dbReference type="PANTHER" id="PTHR40128:SF1">
    <property type="entry name" value="PHYTANOYL-COA HYDROXYLASE"/>
    <property type="match status" value="1"/>
</dbReference>
<protein>
    <submittedName>
        <fullName evidence="1">Phytanoyl-CoA dioxygenase family protein</fullName>
    </submittedName>
</protein>
<dbReference type="EMBL" id="JARLKZ010000033">
    <property type="protein sequence ID" value="MEC0244048.1"/>
    <property type="molecule type" value="Genomic_DNA"/>
</dbReference>
<dbReference type="Gene3D" id="2.60.120.620">
    <property type="entry name" value="q2cbj1_9rhob like domain"/>
    <property type="match status" value="1"/>
</dbReference>
<name>A0ABU6GXC5_9BACL</name>
<evidence type="ECO:0000313" key="2">
    <source>
        <dbReference type="Proteomes" id="UP001344632"/>
    </source>
</evidence>
<organism evidence="1 2">
    <name type="scientific">Paenibacillus dokdonensis</name>
    <dbReference type="NCBI Taxonomy" id="2567944"/>
    <lineage>
        <taxon>Bacteria</taxon>
        <taxon>Bacillati</taxon>
        <taxon>Bacillota</taxon>
        <taxon>Bacilli</taxon>
        <taxon>Bacillales</taxon>
        <taxon>Paenibacillaceae</taxon>
        <taxon>Paenibacillus</taxon>
    </lineage>
</organism>
<dbReference type="InterPro" id="IPR008775">
    <property type="entry name" value="Phytyl_CoA_dOase-like"/>
</dbReference>
<keyword evidence="1" id="KW-0223">Dioxygenase</keyword>
<evidence type="ECO:0000313" key="1">
    <source>
        <dbReference type="EMBL" id="MEC0244048.1"/>
    </source>
</evidence>
<sequence>MKVTIGERALEMGGKYLTELRSSNDILEDTEALRARLKEDGYLFIRGFHNRERVLSARMEFLHKLHAMGLLDQEAPLEDGVLAEENKGAMWGGSAEELQDDFPDFLEVVNNPSVMSFFDRLLGGESMTYDYKWPRAVAHGGNTGAHYDVVYMGRGTKDVYTMWTPFGDTPLELGTLAICLESQHYNRIKQTYGEMDVDRDNVATGWFSEDPIEIVETFGGRWATTSFEAGDIIIFGMYMMHASLNNTTHRFRISSDTRYQLASEPVDERWIGRKPKGHYAWGKTPQKSVADARKEWGV</sequence>
<keyword evidence="2" id="KW-1185">Reference proteome</keyword>
<dbReference type="GO" id="GO:0051213">
    <property type="term" value="F:dioxygenase activity"/>
    <property type="evidence" value="ECO:0007669"/>
    <property type="project" value="UniProtKB-KW"/>
</dbReference>
<keyword evidence="1" id="KW-0560">Oxidoreductase</keyword>
<proteinExistence type="predicted"/>
<dbReference type="Proteomes" id="UP001344632">
    <property type="component" value="Unassembled WGS sequence"/>
</dbReference>